<gene>
    <name evidence="2" type="ORF">UK23_45975</name>
</gene>
<keyword evidence="1" id="KW-1133">Transmembrane helix</keyword>
<evidence type="ECO:0000313" key="2">
    <source>
        <dbReference type="EMBL" id="KJK33449.1"/>
    </source>
</evidence>
<feature type="transmembrane region" description="Helical" evidence="1">
    <location>
        <begin position="219"/>
        <end position="239"/>
    </location>
</feature>
<keyword evidence="3" id="KW-1185">Reference proteome</keyword>
<reference evidence="2 3" key="1">
    <citation type="submission" date="2015-02" db="EMBL/GenBank/DDBJ databases">
        <authorList>
            <person name="Ju K.-S."/>
            <person name="Doroghazi J.R."/>
            <person name="Metcalf W."/>
        </authorList>
    </citation>
    <scope>NUCLEOTIDE SEQUENCE [LARGE SCALE GENOMIC DNA]</scope>
    <source>
        <strain evidence="2 3">NRRL B-16140</strain>
    </source>
</reference>
<feature type="transmembrane region" description="Helical" evidence="1">
    <location>
        <begin position="100"/>
        <end position="122"/>
    </location>
</feature>
<keyword evidence="1" id="KW-0472">Membrane</keyword>
<evidence type="ECO:0000313" key="3">
    <source>
        <dbReference type="Proteomes" id="UP000033393"/>
    </source>
</evidence>
<dbReference type="AlphaFoldDB" id="A0A0F0GFQ7"/>
<dbReference type="PANTHER" id="PTHR35337">
    <property type="entry name" value="SLR1478 PROTEIN"/>
    <property type="match status" value="1"/>
</dbReference>
<protein>
    <submittedName>
        <fullName evidence="2">Membrane protein</fullName>
    </submittedName>
</protein>
<dbReference type="InterPro" id="IPR002798">
    <property type="entry name" value="SpoIIM-like"/>
</dbReference>
<dbReference type="RefSeq" id="WP_045318170.1">
    <property type="nucleotide sequence ID" value="NZ_JYJG01000537.1"/>
</dbReference>
<dbReference type="Pfam" id="PF01944">
    <property type="entry name" value="SpoIIM"/>
    <property type="match status" value="1"/>
</dbReference>
<proteinExistence type="predicted"/>
<feature type="transmembrane region" description="Helical" evidence="1">
    <location>
        <begin position="289"/>
        <end position="308"/>
    </location>
</feature>
<accession>A0A0F0GFQ7</accession>
<dbReference type="OrthoDB" id="5243448at2"/>
<dbReference type="PATRIC" id="fig|68170.10.peg.2621"/>
<dbReference type="Proteomes" id="UP000033393">
    <property type="component" value="Unassembled WGS sequence"/>
</dbReference>
<feature type="transmembrane region" description="Helical" evidence="1">
    <location>
        <begin position="260"/>
        <end position="277"/>
    </location>
</feature>
<name>A0A0F0GFQ7_LENAE</name>
<sequence length="335" mass="36048">MDLDVFIDRHRASWQRLEQLVKRSGRLSGAEADELIELYQRVTTHLSVVRSQTPDPATVERLSSLVAQARSKLTGTHTPAWQIFTKFFTHRLPAAIYLGWRWWVPAGIAFYLLSGIMAAWIASNPDVQATIAAPDELREMTKVGGGYESYYSSDPAGSFAAKVWTNNAWVSATCLLLGVLFAIPPIYLLFTNAVSLAVGLGLMFGAGRGPEFLGLLAPHGLLELTAVFVAAGIGMRLGWQVIDPGKRTRTAALAAEGRSVVAVALGLVVVLLVSGVLEGFVTPSGLPTWARVGIGAVAEILFLLYVFVIGRRAARQGETGDVDASEREDVAPTSV</sequence>
<dbReference type="EMBL" id="JYJG01000537">
    <property type="protein sequence ID" value="KJK33449.1"/>
    <property type="molecule type" value="Genomic_DNA"/>
</dbReference>
<dbReference type="PANTHER" id="PTHR35337:SF1">
    <property type="entry name" value="SLR1478 PROTEIN"/>
    <property type="match status" value="1"/>
</dbReference>
<evidence type="ECO:0000256" key="1">
    <source>
        <dbReference type="SAM" id="Phobius"/>
    </source>
</evidence>
<dbReference type="eggNOG" id="COG1300">
    <property type="taxonomic scope" value="Bacteria"/>
</dbReference>
<organism evidence="2 3">
    <name type="scientific">Lentzea aerocolonigenes</name>
    <name type="common">Lechevalieria aerocolonigenes</name>
    <name type="synonym">Saccharothrix aerocolonigenes</name>
    <dbReference type="NCBI Taxonomy" id="68170"/>
    <lineage>
        <taxon>Bacteria</taxon>
        <taxon>Bacillati</taxon>
        <taxon>Actinomycetota</taxon>
        <taxon>Actinomycetes</taxon>
        <taxon>Pseudonocardiales</taxon>
        <taxon>Pseudonocardiaceae</taxon>
        <taxon>Lentzea</taxon>
    </lineage>
</organism>
<keyword evidence="1" id="KW-0812">Transmembrane</keyword>
<comment type="caution">
    <text evidence="2">The sequence shown here is derived from an EMBL/GenBank/DDBJ whole genome shotgun (WGS) entry which is preliminary data.</text>
</comment>
<dbReference type="STRING" id="68170.GCA_000974445_00128"/>